<dbReference type="KEGG" id="miz:BAB75_19645"/>
<dbReference type="GeneID" id="45766076"/>
<evidence type="ECO:0000313" key="3">
    <source>
        <dbReference type="EMBL" id="KPG26642.1"/>
    </source>
</evidence>
<dbReference type="Proteomes" id="UP000037843">
    <property type="component" value="Unassembled WGS sequence"/>
</dbReference>
<accession>A0A7V8LKR2</accession>
<dbReference type="RefSeq" id="WP_043080127.1">
    <property type="nucleotide sequence ID" value="NZ_CP011530.1"/>
</dbReference>
<evidence type="ECO:0000313" key="4">
    <source>
        <dbReference type="Proteomes" id="UP000037843"/>
    </source>
</evidence>
<dbReference type="AlphaFoldDB" id="A0A7V8LKR2"/>
<dbReference type="Proteomes" id="UP000037962">
    <property type="component" value="Unassembled WGS sequence"/>
</dbReference>
<dbReference type="EMBL" id="LJFS01000044">
    <property type="protein sequence ID" value="KPG26642.1"/>
    <property type="molecule type" value="Genomic_DNA"/>
</dbReference>
<dbReference type="EMBL" id="LJFO01000016">
    <property type="protein sequence ID" value="KPG04860.1"/>
    <property type="molecule type" value="Genomic_DNA"/>
</dbReference>
<gene>
    <name evidence="2" type="ORF">AN908_23830</name>
    <name evidence="3" type="ORF">AN912_24710</name>
</gene>
<evidence type="ECO:0000256" key="1">
    <source>
        <dbReference type="SAM" id="MobiDB-lite"/>
    </source>
</evidence>
<organism evidence="2 4">
    <name type="scientific">Mycobacteroides immunogenum</name>
    <dbReference type="NCBI Taxonomy" id="83262"/>
    <lineage>
        <taxon>Bacteria</taxon>
        <taxon>Bacillati</taxon>
        <taxon>Actinomycetota</taxon>
        <taxon>Actinomycetes</taxon>
        <taxon>Mycobacteriales</taxon>
        <taxon>Mycobacteriaceae</taxon>
        <taxon>Mycobacteroides</taxon>
    </lineage>
</organism>
<evidence type="ECO:0000313" key="2">
    <source>
        <dbReference type="EMBL" id="KPG04860.1"/>
    </source>
</evidence>
<comment type="caution">
    <text evidence="2">The sequence shown here is derived from an EMBL/GenBank/DDBJ whole genome shotgun (WGS) entry which is preliminary data.</text>
</comment>
<proteinExistence type="predicted"/>
<evidence type="ECO:0000313" key="5">
    <source>
        <dbReference type="Proteomes" id="UP000037962"/>
    </source>
</evidence>
<dbReference type="OrthoDB" id="3693665at2"/>
<protein>
    <recommendedName>
        <fullName evidence="6">Recombinase RecT</fullName>
    </recommendedName>
</protein>
<feature type="region of interest" description="Disordered" evidence="1">
    <location>
        <begin position="194"/>
        <end position="238"/>
    </location>
</feature>
<evidence type="ECO:0008006" key="6">
    <source>
        <dbReference type="Google" id="ProtNLM"/>
    </source>
</evidence>
<feature type="region of interest" description="Disordered" evidence="1">
    <location>
        <begin position="317"/>
        <end position="347"/>
    </location>
</feature>
<name>A0A7V8LKR2_9MYCO</name>
<reference evidence="4 5" key="1">
    <citation type="submission" date="2015-09" db="EMBL/GenBank/DDBJ databases">
        <title>Genome Sequences of Mycobacterium immunogenum Isolates, Recuperated from a Chloraminated Drinking Water Distribution System Simulator Subjected to Episodes of Nitrification.</title>
        <authorList>
            <person name="Gomez-Alvarez V."/>
            <person name="Revetta R.P."/>
        </authorList>
    </citation>
    <scope>NUCLEOTIDE SEQUENCE [LARGE SCALE GENOMIC DNA]</scope>
    <source>
        <strain evidence="2 4">H008</strain>
        <strain evidence="3 5">H076</strain>
    </source>
</reference>
<keyword evidence="5" id="KW-1185">Reference proteome</keyword>
<feature type="compositionally biased region" description="Low complexity" evidence="1">
    <location>
        <begin position="217"/>
        <end position="227"/>
    </location>
</feature>
<sequence length="347" mass="37188">MTETTTTGAEIAVLPAAGLPTVPEALGTLVSQVAAMRDAMELANGLCDSELVPALYRGKPGNGAVAILYGAELGLNPIQSLQQIFVVQGKPAIYARTAVALVKTAAGIVVQTVETSDERVTVTATDPRTGQVETSTWDIARAEKAKYTGNSKYQTDPQAMLYAKAAMEVCRKIAPDVLLGIPYSREELELEPQPIKVQSERLPQRAKGTSALRERAAAASGPAEQPASTADGDKPMSAASRQKWLNRMFQLFAAGKTTEPEEQRIVIAVLTGADRLPEHRDDMTDAQLRDIVTTLNNWQKDSDDLLADSLGDILCAWDAREPDSEEDTTPAAPDGEQGELGLESDQN</sequence>